<dbReference type="SUPFAM" id="SSF46785">
    <property type="entry name" value="Winged helix' DNA-binding domain"/>
    <property type="match status" value="1"/>
</dbReference>
<dbReference type="PANTHER" id="PTHR38600:SF2">
    <property type="entry name" value="SLL0088 PROTEIN"/>
    <property type="match status" value="1"/>
</dbReference>
<dbReference type="PRINTS" id="PR00778">
    <property type="entry name" value="HTHARSR"/>
</dbReference>
<sequence>MATPSALDRTLSALADPTRRGVVDRLRQRPHPAGELAAAFDMSPPAMSRHLRVLRQTGLVEENIDADDARVRVYRLRPEPFAALRGWLDEVESFWEDQLGAFKAHAERTRGTKGPGTSGGRKS</sequence>
<evidence type="ECO:0000313" key="4">
    <source>
        <dbReference type="Proteomes" id="UP000278907"/>
    </source>
</evidence>
<reference evidence="3 4" key="1">
    <citation type="submission" date="2018-09" db="EMBL/GenBank/DDBJ databases">
        <authorList>
            <person name="Livingstone P.G."/>
            <person name="Whitworth D.E."/>
        </authorList>
    </citation>
    <scope>NUCLEOTIDE SEQUENCE [LARGE SCALE GENOMIC DNA]</scope>
    <source>
        <strain evidence="3 4">CA031B</strain>
    </source>
</reference>
<proteinExistence type="predicted"/>
<dbReference type="Proteomes" id="UP000278907">
    <property type="component" value="Unassembled WGS sequence"/>
</dbReference>
<dbReference type="RefSeq" id="WP_120583918.1">
    <property type="nucleotide sequence ID" value="NZ_RAWI01000088.1"/>
</dbReference>
<comment type="caution">
    <text evidence="3">The sequence shown here is derived from an EMBL/GenBank/DDBJ whole genome shotgun (WGS) entry which is preliminary data.</text>
</comment>
<dbReference type="NCBIfam" id="NF033788">
    <property type="entry name" value="HTH_metalloreg"/>
    <property type="match status" value="1"/>
</dbReference>
<evidence type="ECO:0000259" key="2">
    <source>
        <dbReference type="PROSITE" id="PS50987"/>
    </source>
</evidence>
<feature type="region of interest" description="Disordered" evidence="1">
    <location>
        <begin position="104"/>
        <end position="123"/>
    </location>
</feature>
<feature type="compositionally biased region" description="Gly residues" evidence="1">
    <location>
        <begin position="113"/>
        <end position="123"/>
    </location>
</feature>
<name>A0ABX9QIR2_9BACT</name>
<dbReference type="PROSITE" id="PS50987">
    <property type="entry name" value="HTH_ARSR_2"/>
    <property type="match status" value="1"/>
</dbReference>
<dbReference type="InterPro" id="IPR001845">
    <property type="entry name" value="HTH_ArsR_DNA-bd_dom"/>
</dbReference>
<accession>A0ABX9QIR2</accession>
<dbReference type="Pfam" id="PF12840">
    <property type="entry name" value="HTH_20"/>
    <property type="match status" value="1"/>
</dbReference>
<dbReference type="SMART" id="SM00418">
    <property type="entry name" value="HTH_ARSR"/>
    <property type="match status" value="1"/>
</dbReference>
<dbReference type="InterPro" id="IPR011991">
    <property type="entry name" value="ArsR-like_HTH"/>
</dbReference>
<feature type="domain" description="HTH arsR-type" evidence="2">
    <location>
        <begin position="1"/>
        <end position="92"/>
    </location>
</feature>
<dbReference type="EMBL" id="RAWI01000088">
    <property type="protein sequence ID" value="RKI09508.1"/>
    <property type="molecule type" value="Genomic_DNA"/>
</dbReference>
<dbReference type="CDD" id="cd00090">
    <property type="entry name" value="HTH_ARSR"/>
    <property type="match status" value="1"/>
</dbReference>
<dbReference type="PANTHER" id="PTHR38600">
    <property type="entry name" value="TRANSCRIPTIONAL REGULATORY PROTEIN"/>
    <property type="match status" value="1"/>
</dbReference>
<dbReference type="InterPro" id="IPR036388">
    <property type="entry name" value="WH-like_DNA-bd_sf"/>
</dbReference>
<gene>
    <name evidence="3" type="ORF">D7Y13_14320</name>
</gene>
<dbReference type="Gene3D" id="1.10.10.10">
    <property type="entry name" value="Winged helix-like DNA-binding domain superfamily/Winged helix DNA-binding domain"/>
    <property type="match status" value="1"/>
</dbReference>
<evidence type="ECO:0000313" key="3">
    <source>
        <dbReference type="EMBL" id="RKI09508.1"/>
    </source>
</evidence>
<evidence type="ECO:0000256" key="1">
    <source>
        <dbReference type="SAM" id="MobiDB-lite"/>
    </source>
</evidence>
<dbReference type="InterPro" id="IPR036390">
    <property type="entry name" value="WH_DNA-bd_sf"/>
</dbReference>
<organism evidence="3 4">
    <name type="scientific">Corallococcus praedator</name>
    <dbReference type="NCBI Taxonomy" id="2316724"/>
    <lineage>
        <taxon>Bacteria</taxon>
        <taxon>Pseudomonadati</taxon>
        <taxon>Myxococcota</taxon>
        <taxon>Myxococcia</taxon>
        <taxon>Myxococcales</taxon>
        <taxon>Cystobacterineae</taxon>
        <taxon>Myxococcaceae</taxon>
        <taxon>Corallococcus</taxon>
    </lineage>
</organism>
<protein>
    <submittedName>
        <fullName evidence="3">Transcriptional regulator</fullName>
    </submittedName>
</protein>
<keyword evidence="4" id="KW-1185">Reference proteome</keyword>